<dbReference type="Proteomes" id="UP001165308">
    <property type="component" value="Unassembled WGS sequence"/>
</dbReference>
<dbReference type="RefSeq" id="WP_250079214.1">
    <property type="nucleotide sequence ID" value="NZ_JAMJPJ010000001.1"/>
</dbReference>
<sequence length="100" mass="11612">MRVIAIKTLRDFWERHPNAKAPLEAWIDEVKHAEWRDTHDIKARYPRASILGNKRVVFDIKGNDYRLIVSVAYTLGAVYIKFVGTHAEYDKVNAETVDVE</sequence>
<dbReference type="EMBL" id="JAMJPJ010000001">
    <property type="protein sequence ID" value="MCL7928609.1"/>
    <property type="molecule type" value="Genomic_DNA"/>
</dbReference>
<organism evidence="1 2">
    <name type="scientific">Halomonas llamarensis</name>
    <dbReference type="NCBI Taxonomy" id="2945104"/>
    <lineage>
        <taxon>Bacteria</taxon>
        <taxon>Pseudomonadati</taxon>
        <taxon>Pseudomonadota</taxon>
        <taxon>Gammaproteobacteria</taxon>
        <taxon>Oceanospirillales</taxon>
        <taxon>Halomonadaceae</taxon>
        <taxon>Halomonas</taxon>
    </lineage>
</organism>
<dbReference type="InterPro" id="IPR018669">
    <property type="entry name" value="Toxin_HigB"/>
</dbReference>
<reference evidence="1" key="1">
    <citation type="submission" date="2022-05" db="EMBL/GenBank/DDBJ databases">
        <title>Halomonas geminus sp. nov. and Halomonas llamarensis sp. nov. isolated from high-altitude salars of the Atacama Desert.</title>
        <authorList>
            <person name="Hintersatz C."/>
            <person name="Rojas L.A."/>
            <person name="Wei T.-S."/>
            <person name="Kutschke S."/>
            <person name="Lehmann F."/>
            <person name="Jain R."/>
            <person name="Pollmann K."/>
        </authorList>
    </citation>
    <scope>NUCLEOTIDE SEQUENCE</scope>
    <source>
        <strain evidence="1">ATCHA</strain>
    </source>
</reference>
<accession>A0ABT0SMG8</accession>
<gene>
    <name evidence="1" type="ORF">M8006_01220</name>
</gene>
<proteinExistence type="predicted"/>
<keyword evidence="2" id="KW-1185">Reference proteome</keyword>
<protein>
    <submittedName>
        <fullName evidence="1">Type II toxin-antitoxin system HigB family toxin</fullName>
    </submittedName>
</protein>
<evidence type="ECO:0000313" key="1">
    <source>
        <dbReference type="EMBL" id="MCL7928609.1"/>
    </source>
</evidence>
<dbReference type="Pfam" id="PF09907">
    <property type="entry name" value="HigB_toxin"/>
    <property type="match status" value="1"/>
</dbReference>
<comment type="caution">
    <text evidence="1">The sequence shown here is derived from an EMBL/GenBank/DDBJ whole genome shotgun (WGS) entry which is preliminary data.</text>
</comment>
<name>A0ABT0SMG8_9GAMM</name>
<evidence type="ECO:0000313" key="2">
    <source>
        <dbReference type="Proteomes" id="UP001165308"/>
    </source>
</evidence>